<dbReference type="SUPFAM" id="SSF54675">
    <property type="entry name" value="Nicotinate/Quinolinate PRTase N-terminal domain-like"/>
    <property type="match status" value="1"/>
</dbReference>
<keyword evidence="5 8" id="KW-0436">Ligase</keyword>
<evidence type="ECO:0000259" key="9">
    <source>
        <dbReference type="Pfam" id="PF04095"/>
    </source>
</evidence>
<keyword evidence="12" id="KW-1185">Reference proteome</keyword>
<dbReference type="Pfam" id="PF17767">
    <property type="entry name" value="NAPRTase_N"/>
    <property type="match status" value="1"/>
</dbReference>
<dbReference type="InterPro" id="IPR040727">
    <property type="entry name" value="NAPRTase_N"/>
</dbReference>
<gene>
    <name evidence="11" type="ORF">IL334_004617</name>
</gene>
<dbReference type="PIRSF" id="PIRSF000484">
    <property type="entry name" value="NAPRT"/>
    <property type="match status" value="1"/>
</dbReference>
<evidence type="ECO:0000256" key="1">
    <source>
        <dbReference type="ARBA" id="ARBA00004952"/>
    </source>
</evidence>
<proteinExistence type="inferred from homology"/>
<feature type="domain" description="Nicotinate phosphoribosyltransferase N-terminal" evidence="10">
    <location>
        <begin position="19"/>
        <end position="156"/>
    </location>
</feature>
<evidence type="ECO:0000256" key="4">
    <source>
        <dbReference type="ARBA" id="ARBA00022553"/>
    </source>
</evidence>
<dbReference type="Proteomes" id="UP001329825">
    <property type="component" value="Chromosome 6"/>
</dbReference>
<comment type="pathway">
    <text evidence="1 8">Cofactor biosynthesis; NAD(+) biosynthesis; nicotinate D-ribonucleotide from nicotinate: step 1/1.</text>
</comment>
<dbReference type="InterPro" id="IPR006406">
    <property type="entry name" value="Nic_PRibTrfase"/>
</dbReference>
<evidence type="ECO:0000256" key="8">
    <source>
        <dbReference type="RuleBase" id="RU003838"/>
    </source>
</evidence>
<protein>
    <recommendedName>
        <fullName evidence="3 8">Nicotinate phosphoribosyltransferase</fullName>
        <ecNumber evidence="3 8">6.3.4.21</ecNumber>
    </recommendedName>
</protein>
<dbReference type="Pfam" id="PF04095">
    <property type="entry name" value="NAPRTase"/>
    <property type="match status" value="1"/>
</dbReference>
<sequence>MSSILKRPAEEVEIPFSILDTDLYKLTMQNAVLHHFYDSQVVIKFTNRAPHMLFNKECFDWVVKHVNRLSELQLQREERISLQNAYPWFNDKYLDYLQNMKLDPKNQVKLTFHPKPRLDDNSGDNDNEEYGEIECIIKGPWRDTILYEVPIMSILSEGYFKFVDTDWDYNGQFELAKRKASDLLSPPKPTNPLVFSEFGTRRRRSFFTQDTIIRGLIAGFDEYKSNGGQGGLLAGTSNVYLALKYGLKPAGTIAHEWIMAIGATYGYQGANGRAMDMWEQVYPPGPDGAPLTMLTDTYTAQAFFVDFISSPERALRWSTLRQDSGDPFAFVQSAKEAWKVIEDKSGIKREDGVVAKGRRVIFSDGLDIQKAIELQKGCDEIGMSASFGIGTFLTNDFKKASNPTETSKPLNIVIKLNQIDGKNCVKLSDDKGKFTGDVEEVKRAQEELHLPRDHEEKRRG</sequence>
<comment type="PTM">
    <text evidence="8">Transiently phosphorylated on a His residue during the reaction cycle. Phosphorylation strongly increases the affinity for substrates and increases the rate of nicotinate D-ribonucleotide production. Dephosphorylation regenerates the low-affinity form of the enzyme, leading to product release.</text>
</comment>
<comment type="similarity">
    <text evidence="2 8">Belongs to the NAPRTase family.</text>
</comment>
<evidence type="ECO:0000256" key="2">
    <source>
        <dbReference type="ARBA" id="ARBA00010897"/>
    </source>
</evidence>
<evidence type="ECO:0000313" key="11">
    <source>
        <dbReference type="EMBL" id="WRT67645.1"/>
    </source>
</evidence>
<keyword evidence="11" id="KW-0328">Glycosyltransferase</keyword>
<dbReference type="InterPro" id="IPR036068">
    <property type="entry name" value="Nicotinate_pribotase-like_C"/>
</dbReference>
<dbReference type="SUPFAM" id="SSF51690">
    <property type="entry name" value="Nicotinate/Quinolinate PRTase C-terminal domain-like"/>
    <property type="match status" value="1"/>
</dbReference>
<comment type="function">
    <text evidence="8">Catalyzes the synthesis of beta-nicotinate D-ribonucleotide from nicotinate and 5-phospho-D-ribose 1-phosphate at the expense of ATP.</text>
</comment>
<evidence type="ECO:0000256" key="3">
    <source>
        <dbReference type="ARBA" id="ARBA00013236"/>
    </source>
</evidence>
<dbReference type="RefSeq" id="XP_062792385.1">
    <property type="nucleotide sequence ID" value="XM_062936334.1"/>
</dbReference>
<reference evidence="11 12" key="1">
    <citation type="submission" date="2024-01" db="EMBL/GenBank/DDBJ databases">
        <title>Comparative genomics of Cryptococcus and Kwoniella reveals pathogenesis evolution and contrasting modes of karyotype evolution via chromosome fusion or intercentromeric recombination.</title>
        <authorList>
            <person name="Coelho M.A."/>
            <person name="David-Palma M."/>
            <person name="Shea T."/>
            <person name="Bowers K."/>
            <person name="McGinley-Smith S."/>
            <person name="Mohammad A.W."/>
            <person name="Gnirke A."/>
            <person name="Yurkov A.M."/>
            <person name="Nowrousian M."/>
            <person name="Sun S."/>
            <person name="Cuomo C.A."/>
            <person name="Heitman J."/>
        </authorList>
    </citation>
    <scope>NUCLEOTIDE SEQUENCE [LARGE SCALE GENOMIC DNA]</scope>
    <source>
        <strain evidence="11">CBS 11374</strain>
    </source>
</reference>
<feature type="domain" description="Nicotinate/nicotinamide phosphoribosyltransferase" evidence="9">
    <location>
        <begin position="195"/>
        <end position="451"/>
    </location>
</feature>
<dbReference type="PANTHER" id="PTHR11098:SF1">
    <property type="entry name" value="NICOTINATE PHOSPHORIBOSYLTRANSFERASE"/>
    <property type="match status" value="1"/>
</dbReference>
<evidence type="ECO:0000256" key="5">
    <source>
        <dbReference type="ARBA" id="ARBA00022598"/>
    </source>
</evidence>
<dbReference type="EC" id="6.3.4.21" evidence="3 8"/>
<evidence type="ECO:0000256" key="7">
    <source>
        <dbReference type="ARBA" id="ARBA00048668"/>
    </source>
</evidence>
<dbReference type="Gene3D" id="3.20.140.10">
    <property type="entry name" value="nicotinate phosphoribosyltransferase"/>
    <property type="match status" value="1"/>
</dbReference>
<accession>A0ABZ1D0V0</accession>
<keyword evidence="11" id="KW-0808">Transferase</keyword>
<dbReference type="GO" id="GO:0016757">
    <property type="term" value="F:glycosyltransferase activity"/>
    <property type="evidence" value="ECO:0007669"/>
    <property type="project" value="UniProtKB-KW"/>
</dbReference>
<comment type="catalytic activity">
    <reaction evidence="7 8">
        <text>5-phospho-alpha-D-ribose 1-diphosphate + nicotinate + ATP + H2O = nicotinate beta-D-ribonucleotide + ADP + phosphate + diphosphate</text>
        <dbReference type="Rhea" id="RHEA:36163"/>
        <dbReference type="ChEBI" id="CHEBI:15377"/>
        <dbReference type="ChEBI" id="CHEBI:30616"/>
        <dbReference type="ChEBI" id="CHEBI:32544"/>
        <dbReference type="ChEBI" id="CHEBI:33019"/>
        <dbReference type="ChEBI" id="CHEBI:43474"/>
        <dbReference type="ChEBI" id="CHEBI:57502"/>
        <dbReference type="ChEBI" id="CHEBI:58017"/>
        <dbReference type="ChEBI" id="CHEBI:456216"/>
        <dbReference type="EC" id="6.3.4.21"/>
    </reaction>
</comment>
<keyword evidence="6 8" id="KW-0662">Pyridine nucleotide biosynthesis</keyword>
<dbReference type="GeneID" id="87956748"/>
<dbReference type="PANTHER" id="PTHR11098">
    <property type="entry name" value="NICOTINATE PHOSPHORIBOSYLTRANSFERASE"/>
    <property type="match status" value="1"/>
</dbReference>
<organism evidence="11 12">
    <name type="scientific">Kwoniella shivajii</name>
    <dbReference type="NCBI Taxonomy" id="564305"/>
    <lineage>
        <taxon>Eukaryota</taxon>
        <taxon>Fungi</taxon>
        <taxon>Dikarya</taxon>
        <taxon>Basidiomycota</taxon>
        <taxon>Agaricomycotina</taxon>
        <taxon>Tremellomycetes</taxon>
        <taxon>Tremellales</taxon>
        <taxon>Cryptococcaceae</taxon>
        <taxon>Kwoniella</taxon>
    </lineage>
</organism>
<evidence type="ECO:0000256" key="6">
    <source>
        <dbReference type="ARBA" id="ARBA00022642"/>
    </source>
</evidence>
<dbReference type="InterPro" id="IPR007229">
    <property type="entry name" value="Nic_PRibTrfase-Fam"/>
</dbReference>
<dbReference type="NCBIfam" id="TIGR01514">
    <property type="entry name" value="NAPRTase"/>
    <property type="match status" value="1"/>
</dbReference>
<keyword evidence="4" id="KW-0597">Phosphoprotein</keyword>
<evidence type="ECO:0000313" key="12">
    <source>
        <dbReference type="Proteomes" id="UP001329825"/>
    </source>
</evidence>
<dbReference type="EMBL" id="CP141886">
    <property type="protein sequence ID" value="WRT67645.1"/>
    <property type="molecule type" value="Genomic_DNA"/>
</dbReference>
<dbReference type="InterPro" id="IPR041525">
    <property type="entry name" value="N/Namide_PRibTrfase"/>
</dbReference>
<name>A0ABZ1D0V0_9TREE</name>
<evidence type="ECO:0000259" key="10">
    <source>
        <dbReference type="Pfam" id="PF17767"/>
    </source>
</evidence>